<evidence type="ECO:0000313" key="16">
    <source>
        <dbReference type="EMBL" id="ELK14334.1"/>
    </source>
</evidence>
<keyword evidence="6" id="KW-0851">Voltage-gated channel</keyword>
<keyword evidence="3" id="KW-0813">Transport</keyword>
<dbReference type="InterPro" id="IPR005821">
    <property type="entry name" value="Ion_trans_dom"/>
</dbReference>
<evidence type="ECO:0000256" key="1">
    <source>
        <dbReference type="ARBA" id="ARBA00004651"/>
    </source>
</evidence>
<keyword evidence="17" id="KW-1185">Reference proteome</keyword>
<dbReference type="AlphaFoldDB" id="L5KSB0"/>
<evidence type="ECO:0000259" key="15">
    <source>
        <dbReference type="Pfam" id="PF00520"/>
    </source>
</evidence>
<keyword evidence="7 14" id="KW-1133">Transmembrane helix</keyword>
<evidence type="ECO:0000313" key="17">
    <source>
        <dbReference type="Proteomes" id="UP000010552"/>
    </source>
</evidence>
<keyword evidence="9" id="KW-0406">Ion transport</keyword>
<keyword evidence="11" id="KW-0407">Ion channel</keyword>
<dbReference type="EMBL" id="KB030576">
    <property type="protein sequence ID" value="ELK14334.1"/>
    <property type="molecule type" value="Genomic_DNA"/>
</dbReference>
<dbReference type="FunFam" id="1.20.120.350:FF:000054">
    <property type="entry name" value="voltage-gated hydrogen channel 1"/>
    <property type="match status" value="1"/>
</dbReference>
<reference evidence="17" key="1">
    <citation type="journal article" date="2013" name="Science">
        <title>Comparative analysis of bat genomes provides insight into the evolution of flight and immunity.</title>
        <authorList>
            <person name="Zhang G."/>
            <person name="Cowled C."/>
            <person name="Shi Z."/>
            <person name="Huang Z."/>
            <person name="Bishop-Lilly K.A."/>
            <person name="Fang X."/>
            <person name="Wynne J.W."/>
            <person name="Xiong Z."/>
            <person name="Baker M.L."/>
            <person name="Zhao W."/>
            <person name="Tachedjian M."/>
            <person name="Zhu Y."/>
            <person name="Zhou P."/>
            <person name="Jiang X."/>
            <person name="Ng J."/>
            <person name="Yang L."/>
            <person name="Wu L."/>
            <person name="Xiao J."/>
            <person name="Feng Y."/>
            <person name="Chen Y."/>
            <person name="Sun X."/>
            <person name="Zhang Y."/>
            <person name="Marsh G.A."/>
            <person name="Crameri G."/>
            <person name="Broder C.C."/>
            <person name="Frey K.G."/>
            <person name="Wang L.F."/>
            <person name="Wang J."/>
        </authorList>
    </citation>
    <scope>NUCLEOTIDE SEQUENCE [LARGE SCALE GENOMIC DNA]</scope>
</reference>
<dbReference type="Pfam" id="PF00520">
    <property type="entry name" value="Ion_trans"/>
    <property type="match status" value="1"/>
</dbReference>
<feature type="transmembrane region" description="Helical" evidence="14">
    <location>
        <begin position="151"/>
        <end position="170"/>
    </location>
</feature>
<evidence type="ECO:0000256" key="9">
    <source>
        <dbReference type="ARBA" id="ARBA00023065"/>
    </source>
</evidence>
<dbReference type="FunCoup" id="L5KSB0">
    <property type="interactions" value="160"/>
</dbReference>
<dbReference type="eggNOG" id="ENOG502RX8B">
    <property type="taxonomic scope" value="Eukaryota"/>
</dbReference>
<feature type="transmembrane region" description="Helical" evidence="14">
    <location>
        <begin position="117"/>
        <end position="139"/>
    </location>
</feature>
<evidence type="ECO:0000256" key="5">
    <source>
        <dbReference type="ARBA" id="ARBA00022692"/>
    </source>
</evidence>
<evidence type="ECO:0000256" key="3">
    <source>
        <dbReference type="ARBA" id="ARBA00022448"/>
    </source>
</evidence>
<dbReference type="InterPro" id="IPR031846">
    <property type="entry name" value="Hvcn1"/>
</dbReference>
<keyword evidence="5 14" id="KW-0812">Transmembrane</keyword>
<protein>
    <recommendedName>
        <fullName evidence="2">Voltage-gated hydrogen channel 1</fullName>
    </recommendedName>
    <alternativeName>
        <fullName evidence="12">Hydrogen voltage-gated channel 1</fullName>
    </alternativeName>
</protein>
<evidence type="ECO:0000256" key="4">
    <source>
        <dbReference type="ARBA" id="ARBA00022475"/>
    </source>
</evidence>
<keyword evidence="4" id="KW-1003">Cell membrane</keyword>
<feature type="domain" description="Ion transport" evidence="15">
    <location>
        <begin position="79"/>
        <end position="192"/>
    </location>
</feature>
<evidence type="ECO:0000256" key="2">
    <source>
        <dbReference type="ARBA" id="ARBA00015897"/>
    </source>
</evidence>
<organism evidence="16 17">
    <name type="scientific">Pteropus alecto</name>
    <name type="common">Black flying fox</name>
    <dbReference type="NCBI Taxonomy" id="9402"/>
    <lineage>
        <taxon>Eukaryota</taxon>
        <taxon>Metazoa</taxon>
        <taxon>Chordata</taxon>
        <taxon>Craniata</taxon>
        <taxon>Vertebrata</taxon>
        <taxon>Euteleostomi</taxon>
        <taxon>Mammalia</taxon>
        <taxon>Eutheria</taxon>
        <taxon>Laurasiatheria</taxon>
        <taxon>Chiroptera</taxon>
        <taxon>Yinpterochiroptera</taxon>
        <taxon>Pteropodoidea</taxon>
        <taxon>Pteropodidae</taxon>
        <taxon>Pteropodinae</taxon>
        <taxon>Pteropus</taxon>
    </lineage>
</organism>
<dbReference type="Gene3D" id="1.20.120.350">
    <property type="entry name" value="Voltage-gated potassium channels. Chain C"/>
    <property type="match status" value="1"/>
</dbReference>
<evidence type="ECO:0000256" key="13">
    <source>
        <dbReference type="SAM" id="MobiDB-lite"/>
    </source>
</evidence>
<evidence type="ECO:0000256" key="12">
    <source>
        <dbReference type="ARBA" id="ARBA00031989"/>
    </source>
</evidence>
<dbReference type="PANTHER" id="PTHR46480:SF1">
    <property type="entry name" value="VOLTAGE-GATED HYDROGEN CHANNEL 1"/>
    <property type="match status" value="1"/>
</dbReference>
<gene>
    <name evidence="16" type="ORF">PAL_GLEAN10008862</name>
</gene>
<dbReference type="SUPFAM" id="SSF81324">
    <property type="entry name" value="Voltage-gated potassium channels"/>
    <property type="match status" value="1"/>
</dbReference>
<evidence type="ECO:0000256" key="7">
    <source>
        <dbReference type="ARBA" id="ARBA00022989"/>
    </source>
</evidence>
<accession>L5KSB0</accession>
<proteinExistence type="predicted"/>
<dbReference type="InterPro" id="IPR027359">
    <property type="entry name" value="Volt_channel_dom_sf"/>
</dbReference>
<feature type="region of interest" description="Disordered" evidence="13">
    <location>
        <begin position="25"/>
        <end position="63"/>
    </location>
</feature>
<dbReference type="GO" id="GO:0005886">
    <property type="term" value="C:plasma membrane"/>
    <property type="evidence" value="ECO:0007669"/>
    <property type="project" value="UniProtKB-SubCell"/>
</dbReference>
<evidence type="ECO:0000256" key="10">
    <source>
        <dbReference type="ARBA" id="ARBA00023136"/>
    </source>
</evidence>
<comment type="subcellular location">
    <subcellularLocation>
        <location evidence="1">Cell membrane</location>
        <topology evidence="1">Multi-pass membrane protein</topology>
    </subcellularLocation>
</comment>
<evidence type="ECO:0000256" key="14">
    <source>
        <dbReference type="SAM" id="Phobius"/>
    </source>
</evidence>
<keyword evidence="8" id="KW-0175">Coiled coil</keyword>
<dbReference type="STRING" id="9402.L5KSB0"/>
<name>L5KSB0_PTEAL</name>
<evidence type="ECO:0000256" key="8">
    <source>
        <dbReference type="ARBA" id="ARBA00023054"/>
    </source>
</evidence>
<evidence type="ECO:0000256" key="11">
    <source>
        <dbReference type="ARBA" id="ARBA00023303"/>
    </source>
</evidence>
<sequence length="275" mass="31919">MSKFLKHFTVVGDDYHAWNVNYEKWENEEEEEEEEEQPPATPASGEEGRAANPTAAPVSTPRRPLDFRSTLRKLFSSHRFQVIIICLVILDALLVLAELILDLRIIQPDKNNYAPRLFHYISIAILTFFMMEVSFKIYAFRLEFLHHKFEILDAIVVVVSFILDIVLLFREHEFEALGLLILLRLWRVARIINGRSPALADSRAETEGGRSREWAEPGVGRAESGRSREWAQRLLWCFPLRFLSPPHRSLKKVKWSDLVSQRHLCGYELTPSHVL</sequence>
<dbReference type="GO" id="GO:0010043">
    <property type="term" value="P:response to zinc ion"/>
    <property type="evidence" value="ECO:0007669"/>
    <property type="project" value="UniProtKB-ARBA"/>
</dbReference>
<keyword evidence="10 14" id="KW-0472">Membrane</keyword>
<dbReference type="PANTHER" id="PTHR46480">
    <property type="entry name" value="F20B24.22"/>
    <property type="match status" value="1"/>
</dbReference>
<dbReference type="Proteomes" id="UP000010552">
    <property type="component" value="Unassembled WGS sequence"/>
</dbReference>
<dbReference type="GO" id="GO:0034702">
    <property type="term" value="C:monoatomic ion channel complex"/>
    <property type="evidence" value="ECO:0007669"/>
    <property type="project" value="UniProtKB-KW"/>
</dbReference>
<evidence type="ECO:0000256" key="6">
    <source>
        <dbReference type="ARBA" id="ARBA00022882"/>
    </source>
</evidence>
<dbReference type="GO" id="GO:0030171">
    <property type="term" value="F:voltage-gated proton channel activity"/>
    <property type="evidence" value="ECO:0007669"/>
    <property type="project" value="InterPro"/>
</dbReference>
<feature type="compositionally biased region" description="Acidic residues" evidence="13">
    <location>
        <begin position="26"/>
        <end position="37"/>
    </location>
</feature>
<feature type="transmembrane region" description="Helical" evidence="14">
    <location>
        <begin position="82"/>
        <end position="105"/>
    </location>
</feature>
<dbReference type="InParanoid" id="L5KSB0"/>